<sequence length="198" mass="22680">MYLERFFRSLGMVASYPPELEKIGRYIVHQCQGLPLAVVAIGGLLSKMSKETSSWENVAVLINYGGGQIEGVIRPISPRLQIPHCDNFPTSFKKLTLCKTHLQWEDMNFLRKLPNLEDMNLKQWEATSYHFPSLEHLVLTACYFLEQIPFDFAEIQTLQLIELHKCQLSVIASAEQIQEEQQSLGNDDLIVQVHYIGE</sequence>
<dbReference type="Gene3D" id="3.80.10.10">
    <property type="entry name" value="Ribonuclease Inhibitor"/>
    <property type="match status" value="1"/>
</dbReference>
<name>A0ABS8RU40_DATST</name>
<gene>
    <name evidence="2" type="ORF">HAX54_049486</name>
</gene>
<dbReference type="SUPFAM" id="SSF52058">
    <property type="entry name" value="L domain-like"/>
    <property type="match status" value="1"/>
</dbReference>
<dbReference type="EMBL" id="JACEIK010000084">
    <property type="protein sequence ID" value="MCD7449124.1"/>
    <property type="molecule type" value="Genomic_DNA"/>
</dbReference>
<keyword evidence="3" id="KW-1185">Reference proteome</keyword>
<evidence type="ECO:0000256" key="1">
    <source>
        <dbReference type="ARBA" id="ARBA00022614"/>
    </source>
</evidence>
<dbReference type="InterPro" id="IPR032675">
    <property type="entry name" value="LRR_dom_sf"/>
</dbReference>
<reference evidence="2 3" key="1">
    <citation type="journal article" date="2021" name="BMC Genomics">
        <title>Datura genome reveals duplications of psychoactive alkaloid biosynthetic genes and high mutation rate following tissue culture.</title>
        <authorList>
            <person name="Rajewski A."/>
            <person name="Carter-House D."/>
            <person name="Stajich J."/>
            <person name="Litt A."/>
        </authorList>
    </citation>
    <scope>NUCLEOTIDE SEQUENCE [LARGE SCALE GENOMIC DNA]</scope>
    <source>
        <strain evidence="2">AR-01</strain>
    </source>
</reference>
<dbReference type="PANTHER" id="PTHR15140">
    <property type="entry name" value="TUBULIN-SPECIFIC CHAPERONE E"/>
    <property type="match status" value="1"/>
</dbReference>
<evidence type="ECO:0000313" key="2">
    <source>
        <dbReference type="EMBL" id="MCD7449124.1"/>
    </source>
</evidence>
<organism evidence="2 3">
    <name type="scientific">Datura stramonium</name>
    <name type="common">Jimsonweed</name>
    <name type="synonym">Common thornapple</name>
    <dbReference type="NCBI Taxonomy" id="4076"/>
    <lineage>
        <taxon>Eukaryota</taxon>
        <taxon>Viridiplantae</taxon>
        <taxon>Streptophyta</taxon>
        <taxon>Embryophyta</taxon>
        <taxon>Tracheophyta</taxon>
        <taxon>Spermatophyta</taxon>
        <taxon>Magnoliopsida</taxon>
        <taxon>eudicotyledons</taxon>
        <taxon>Gunneridae</taxon>
        <taxon>Pentapetalae</taxon>
        <taxon>asterids</taxon>
        <taxon>lamiids</taxon>
        <taxon>Solanales</taxon>
        <taxon>Solanaceae</taxon>
        <taxon>Solanoideae</taxon>
        <taxon>Datureae</taxon>
        <taxon>Datura</taxon>
    </lineage>
</organism>
<evidence type="ECO:0008006" key="4">
    <source>
        <dbReference type="Google" id="ProtNLM"/>
    </source>
</evidence>
<proteinExistence type="predicted"/>
<evidence type="ECO:0000313" key="3">
    <source>
        <dbReference type="Proteomes" id="UP000823775"/>
    </source>
</evidence>
<protein>
    <recommendedName>
        <fullName evidence="4">NB-ARC domain-containing protein</fullName>
    </recommendedName>
</protein>
<dbReference type="PANTHER" id="PTHR15140:SF47">
    <property type="entry name" value="LATE BLIGHT RESISTANCE PROTEIN HOMOLOG R1A-3 ISOFORM X1"/>
    <property type="match status" value="1"/>
</dbReference>
<keyword evidence="1" id="KW-0433">Leucine-rich repeat</keyword>
<accession>A0ABS8RU40</accession>
<dbReference type="Gene3D" id="1.10.8.430">
    <property type="entry name" value="Helical domain of apoptotic protease-activating factors"/>
    <property type="match status" value="1"/>
</dbReference>
<dbReference type="SUPFAM" id="SSF52540">
    <property type="entry name" value="P-loop containing nucleoside triphosphate hydrolases"/>
    <property type="match status" value="1"/>
</dbReference>
<comment type="caution">
    <text evidence="2">The sequence shown here is derived from an EMBL/GenBank/DDBJ whole genome shotgun (WGS) entry which is preliminary data.</text>
</comment>
<dbReference type="InterPro" id="IPR042197">
    <property type="entry name" value="Apaf_helical"/>
</dbReference>
<dbReference type="Proteomes" id="UP000823775">
    <property type="component" value="Unassembled WGS sequence"/>
</dbReference>
<dbReference type="InterPro" id="IPR027417">
    <property type="entry name" value="P-loop_NTPase"/>
</dbReference>